<reference evidence="2 3" key="2">
    <citation type="journal article" date="2012" name="Nature">
        <title>Insights into hominid evolution from the gorilla genome sequence.</title>
        <authorList>
            <person name="Scally A."/>
            <person name="Dutheil J.Y."/>
            <person name="Hillier L.W."/>
            <person name="Jordan G.E."/>
            <person name="Goodhead I."/>
            <person name="Herrero J."/>
            <person name="Hobolth A."/>
            <person name="Lappalainen T."/>
            <person name="Mailund T."/>
            <person name="Marques-Bonet T."/>
            <person name="McCarthy S."/>
            <person name="Montgomery S.H."/>
            <person name="Schwalie P.C."/>
            <person name="Tang Y.A."/>
            <person name="Ward M.C."/>
            <person name="Xue Y."/>
            <person name="Yngvadottir B."/>
            <person name="Alkan C."/>
            <person name="Andersen L.N."/>
            <person name="Ayub Q."/>
            <person name="Ball E.V."/>
            <person name="Beal K."/>
            <person name="Bradley B.J."/>
            <person name="Chen Y."/>
            <person name="Clee C.M."/>
            <person name="Fitzgerald S."/>
            <person name="Graves T.A."/>
            <person name="Gu Y."/>
            <person name="Heath P."/>
            <person name="Heger A."/>
            <person name="Karakoc E."/>
            <person name="Kolb-Kokocinski A."/>
            <person name="Laird G.K."/>
            <person name="Lunter G."/>
            <person name="Meader S."/>
            <person name="Mort M."/>
            <person name="Mullikin J.C."/>
            <person name="Munch K."/>
            <person name="O'Connor T.D."/>
            <person name="Phillips A.D."/>
            <person name="Prado-Martinez J."/>
            <person name="Rogers A.S."/>
            <person name="Sajjadian S."/>
            <person name="Schmidt D."/>
            <person name="Shaw K."/>
            <person name="Simpson J.T."/>
            <person name="Stenson P.D."/>
            <person name="Turner D.J."/>
            <person name="Vigilant L."/>
            <person name="Vilella A.J."/>
            <person name="Whitener W."/>
            <person name="Zhu B."/>
            <person name="Cooper D.N."/>
            <person name="de Jong P."/>
            <person name="Dermitzakis E.T."/>
            <person name="Eichler E.E."/>
            <person name="Flicek P."/>
            <person name="Goldman N."/>
            <person name="Mundy N.I."/>
            <person name="Ning Z."/>
            <person name="Odom D.T."/>
            <person name="Ponting C.P."/>
            <person name="Quail M.A."/>
            <person name="Ryder O.A."/>
            <person name="Searle S.M."/>
            <person name="Warren W.C."/>
            <person name="Wilson R.K."/>
            <person name="Schierup M.H."/>
            <person name="Rogers J."/>
            <person name="Tyler-Smith C."/>
            <person name="Durbin R."/>
        </authorList>
    </citation>
    <scope>NUCLEOTIDE SEQUENCE [LARGE SCALE GENOMIC DNA]</scope>
</reference>
<keyword evidence="3" id="KW-1185">Reference proteome</keyword>
<reference evidence="2" key="3">
    <citation type="submission" date="2025-08" db="UniProtKB">
        <authorList>
            <consortium name="Ensembl"/>
        </authorList>
    </citation>
    <scope>IDENTIFICATION</scope>
</reference>
<evidence type="ECO:0000313" key="3">
    <source>
        <dbReference type="Proteomes" id="UP000001519"/>
    </source>
</evidence>
<protein>
    <submittedName>
        <fullName evidence="2">Elongator acetyltransferase complex subunit 2</fullName>
    </submittedName>
</protein>
<dbReference type="EMBL" id="CABD030109014">
    <property type="status" value="NOT_ANNOTATED_CDS"/>
    <property type="molecule type" value="Genomic_DNA"/>
</dbReference>
<gene>
    <name evidence="2" type="primary">ELP2</name>
</gene>
<organism evidence="2 3">
    <name type="scientific">Gorilla gorilla gorilla</name>
    <name type="common">Western lowland gorilla</name>
    <dbReference type="NCBI Taxonomy" id="9595"/>
    <lineage>
        <taxon>Eukaryota</taxon>
        <taxon>Metazoa</taxon>
        <taxon>Chordata</taxon>
        <taxon>Craniata</taxon>
        <taxon>Vertebrata</taxon>
        <taxon>Euteleostomi</taxon>
        <taxon>Mammalia</taxon>
        <taxon>Eutheria</taxon>
        <taxon>Euarchontoglires</taxon>
        <taxon>Primates</taxon>
        <taxon>Haplorrhini</taxon>
        <taxon>Catarrhini</taxon>
        <taxon>Hominidae</taxon>
        <taxon>Gorilla</taxon>
    </lineage>
</organism>
<dbReference type="Bgee" id="ENSGGOG00000004679">
    <property type="expression patterns" value="Expressed in testis and 6 other cell types or tissues"/>
</dbReference>
<sequence length="93" mass="10403">MVAPVLETSHVFCCPNRVRGVLNWSSGPRGLLAFGTSCSVVLYDPLYFVLLNICWLGFFFFFFFFLECSDSNCSVQPATSTSRNQVILVPQPP</sequence>
<dbReference type="EMBL" id="CABD030109012">
    <property type="status" value="NOT_ANNOTATED_CDS"/>
    <property type="molecule type" value="Genomic_DNA"/>
</dbReference>
<feature type="transmembrane region" description="Helical" evidence="1">
    <location>
        <begin position="46"/>
        <end position="66"/>
    </location>
</feature>
<dbReference type="EMBL" id="CABD030109013">
    <property type="status" value="NOT_ANNOTATED_CDS"/>
    <property type="molecule type" value="Genomic_DNA"/>
</dbReference>
<evidence type="ECO:0000313" key="2">
    <source>
        <dbReference type="Ensembl" id="ENSGGOP00000029683.1"/>
    </source>
</evidence>
<keyword evidence="1" id="KW-0812">Transmembrane</keyword>
<dbReference type="Ensembl" id="ENSGGOT00000048726.1">
    <property type="protein sequence ID" value="ENSGGOP00000029683.1"/>
    <property type="gene ID" value="ENSGGOG00000004679.3"/>
</dbReference>
<reference evidence="3" key="1">
    <citation type="submission" date="2011-05" db="EMBL/GenBank/DDBJ databases">
        <title>Insights into the evolution of the great apes provided by the gorilla genome.</title>
        <authorList>
            <person name="Scally A."/>
        </authorList>
    </citation>
    <scope>NUCLEOTIDE SEQUENCE [LARGE SCALE GENOMIC DNA]</scope>
</reference>
<name>A0A2I2Y457_GORGO</name>
<accession>A0A2I2Y457</accession>
<reference evidence="2" key="4">
    <citation type="submission" date="2025-09" db="UniProtKB">
        <authorList>
            <consortium name="Ensembl"/>
        </authorList>
    </citation>
    <scope>IDENTIFICATION</scope>
</reference>
<dbReference type="GeneTree" id="ENSGT00390000000916"/>
<evidence type="ECO:0000256" key="1">
    <source>
        <dbReference type="SAM" id="Phobius"/>
    </source>
</evidence>
<dbReference type="Proteomes" id="UP000001519">
    <property type="component" value="Chromosome 18"/>
</dbReference>
<keyword evidence="1" id="KW-0472">Membrane</keyword>
<proteinExistence type="predicted"/>
<dbReference type="AlphaFoldDB" id="A0A2I2Y457"/>
<keyword evidence="1" id="KW-1133">Transmembrane helix</keyword>